<gene>
    <name evidence="2" type="ORF">GSI_12733</name>
</gene>
<accession>A0A2G8RTJ8</accession>
<organism evidence="2 3">
    <name type="scientific">Ganoderma sinense ZZ0214-1</name>
    <dbReference type="NCBI Taxonomy" id="1077348"/>
    <lineage>
        <taxon>Eukaryota</taxon>
        <taxon>Fungi</taxon>
        <taxon>Dikarya</taxon>
        <taxon>Basidiomycota</taxon>
        <taxon>Agaricomycotina</taxon>
        <taxon>Agaricomycetes</taxon>
        <taxon>Polyporales</taxon>
        <taxon>Polyporaceae</taxon>
        <taxon>Ganoderma</taxon>
    </lineage>
</organism>
<dbReference type="Proteomes" id="UP000230002">
    <property type="component" value="Unassembled WGS sequence"/>
</dbReference>
<dbReference type="EMBL" id="AYKW01000056">
    <property type="protein sequence ID" value="PIL24847.1"/>
    <property type="molecule type" value="Genomic_DNA"/>
</dbReference>
<feature type="region of interest" description="Disordered" evidence="1">
    <location>
        <begin position="202"/>
        <end position="268"/>
    </location>
</feature>
<feature type="region of interest" description="Disordered" evidence="1">
    <location>
        <begin position="1"/>
        <end position="181"/>
    </location>
</feature>
<feature type="compositionally biased region" description="Low complexity" evidence="1">
    <location>
        <begin position="322"/>
        <end position="333"/>
    </location>
</feature>
<dbReference type="OrthoDB" id="2405700at2759"/>
<feature type="compositionally biased region" description="Polar residues" evidence="1">
    <location>
        <begin position="203"/>
        <end position="227"/>
    </location>
</feature>
<feature type="compositionally biased region" description="Polar residues" evidence="1">
    <location>
        <begin position="122"/>
        <end position="139"/>
    </location>
</feature>
<feature type="compositionally biased region" description="Basic and acidic residues" evidence="1">
    <location>
        <begin position="236"/>
        <end position="248"/>
    </location>
</feature>
<dbReference type="GO" id="GO:0005737">
    <property type="term" value="C:cytoplasm"/>
    <property type="evidence" value="ECO:0007669"/>
    <property type="project" value="TreeGrafter"/>
</dbReference>
<dbReference type="AlphaFoldDB" id="A0A2G8RTJ8"/>
<evidence type="ECO:0000313" key="2">
    <source>
        <dbReference type="EMBL" id="PIL24847.1"/>
    </source>
</evidence>
<comment type="caution">
    <text evidence="2">The sequence shown here is derived from an EMBL/GenBank/DDBJ whole genome shotgun (WGS) entry which is preliminary data.</text>
</comment>
<dbReference type="STRING" id="1077348.A0A2G8RTJ8"/>
<evidence type="ECO:0000313" key="3">
    <source>
        <dbReference type="Proteomes" id="UP000230002"/>
    </source>
</evidence>
<proteinExistence type="predicted"/>
<reference evidence="2 3" key="1">
    <citation type="journal article" date="2015" name="Sci. Rep.">
        <title>Chromosome-level genome map provides insights into diverse defense mechanisms in the medicinal fungus Ganoderma sinense.</title>
        <authorList>
            <person name="Zhu Y."/>
            <person name="Xu J."/>
            <person name="Sun C."/>
            <person name="Zhou S."/>
            <person name="Xu H."/>
            <person name="Nelson D.R."/>
            <person name="Qian J."/>
            <person name="Song J."/>
            <person name="Luo H."/>
            <person name="Xiang L."/>
            <person name="Li Y."/>
            <person name="Xu Z."/>
            <person name="Ji A."/>
            <person name="Wang L."/>
            <person name="Lu S."/>
            <person name="Hayward A."/>
            <person name="Sun W."/>
            <person name="Li X."/>
            <person name="Schwartz D.C."/>
            <person name="Wang Y."/>
            <person name="Chen S."/>
        </authorList>
    </citation>
    <scope>NUCLEOTIDE SEQUENCE [LARGE SCALE GENOMIC DNA]</scope>
    <source>
        <strain evidence="2 3">ZZ0214-1</strain>
    </source>
</reference>
<protein>
    <submittedName>
        <fullName evidence="2">Uncharacterized protein</fullName>
    </submittedName>
</protein>
<feature type="compositionally biased region" description="Pro residues" evidence="1">
    <location>
        <begin position="43"/>
        <end position="52"/>
    </location>
</feature>
<evidence type="ECO:0000256" key="1">
    <source>
        <dbReference type="SAM" id="MobiDB-lite"/>
    </source>
</evidence>
<name>A0A2G8RTJ8_9APHY</name>
<dbReference type="PANTHER" id="PTHR28031">
    <property type="entry name" value="PROLINE-RICH PROTEIN HUA1"/>
    <property type="match status" value="1"/>
</dbReference>
<sequence>MVSTLNPFRSPTVTPTPPRRTGNSSPPLPPIPSDDDSPTRPSYAPPPGPPPETVQQSLAGPAETRGSVADILTEELPPAYTAAPNLREGESTLELGPRRPFQQPLAVPRRQELQFPPDSWTAPDSWSASSSHTTGNSWLSFPGNLHRSQTGVDRSRFAPPPQHPTSHRTYETRARPTSHPNVVSDFARDFYAAGADDSGLYGGSSTQYQSNSVGASPVSPSVTQPASTGFAPPSPDRPDHLSGRRENEPSNGVPNDGRPTDRPVPGHPLLRHGKVLMYPRGFECHKCQNTGYKNYDPSHPCSRCWEKYAKPFSGPITYASWSSDGRSGSESSSNFQRPLPTFHAPQASLHNHSSSWGGPSLGSASDLSRSATTSRATYGAGGYPGASARVVPIAGGILPMSSYLDRLGTRVGGVGGLGPRTGFPPPSWASAGQLSGTPESSGAVVVYPPGDPRIGGRLCWRCGGSGKTSFLIFDESTCTVCDGVGRTFV</sequence>
<feature type="region of interest" description="Disordered" evidence="1">
    <location>
        <begin position="322"/>
        <end position="368"/>
    </location>
</feature>
<dbReference type="InterPro" id="IPR038910">
    <property type="entry name" value="Hua1-like"/>
</dbReference>
<dbReference type="PANTHER" id="PTHR28031:SF1">
    <property type="entry name" value="PROLINE-RICH PROTEIN HUA1"/>
    <property type="match status" value="1"/>
</dbReference>
<keyword evidence="3" id="KW-1185">Reference proteome</keyword>
<feature type="compositionally biased region" description="Polar residues" evidence="1">
    <location>
        <begin position="348"/>
        <end position="368"/>
    </location>
</feature>